<reference evidence="4" key="1">
    <citation type="journal article" date="2020" name="Nature">
        <title>Giant virus diversity and host interactions through global metagenomics.</title>
        <authorList>
            <person name="Schulz F."/>
            <person name="Roux S."/>
            <person name="Paez-Espino D."/>
            <person name="Jungbluth S."/>
            <person name="Walsh D.A."/>
            <person name="Denef V.J."/>
            <person name="McMahon K.D."/>
            <person name="Konstantinidis K.T."/>
            <person name="Eloe-Fadrosh E.A."/>
            <person name="Kyrpides N.C."/>
            <person name="Woyke T."/>
        </authorList>
    </citation>
    <scope>NUCLEOTIDE SEQUENCE</scope>
    <source>
        <strain evidence="4">GVMAG-S-1091796-13</strain>
    </source>
</reference>
<organism evidence="4">
    <name type="scientific">viral metagenome</name>
    <dbReference type="NCBI Taxonomy" id="1070528"/>
    <lineage>
        <taxon>unclassified sequences</taxon>
        <taxon>metagenomes</taxon>
        <taxon>organismal metagenomes</taxon>
    </lineage>
</organism>
<dbReference type="GO" id="GO:0016628">
    <property type="term" value="F:oxidoreductase activity, acting on the CH-CH group of donors, NAD or NADP as acceptor"/>
    <property type="evidence" value="ECO:0007669"/>
    <property type="project" value="InterPro"/>
</dbReference>
<dbReference type="PIRSF" id="PIRSF000124">
    <property type="entry name" value="UDPglc_GDPman_dh"/>
    <property type="match status" value="1"/>
</dbReference>
<dbReference type="PANTHER" id="PTHR43491:SF2">
    <property type="entry name" value="UDP-N-ACETYL-D-MANNOSAMINE DEHYDROGENASE"/>
    <property type="match status" value="1"/>
</dbReference>
<evidence type="ECO:0000256" key="1">
    <source>
        <dbReference type="ARBA" id="ARBA00006601"/>
    </source>
</evidence>
<evidence type="ECO:0000259" key="2">
    <source>
        <dbReference type="Pfam" id="PF00984"/>
    </source>
</evidence>
<dbReference type="InterPro" id="IPR028359">
    <property type="entry name" value="UDP_ManNAc/GlcNAc_DH"/>
</dbReference>
<feature type="domain" description="UDP-glucose/GDP-mannose dehydrogenase dimerisation" evidence="2">
    <location>
        <begin position="181"/>
        <end position="252"/>
    </location>
</feature>
<dbReference type="Gene3D" id="3.40.50.720">
    <property type="entry name" value="NAD(P)-binding Rossmann-like Domain"/>
    <property type="match status" value="2"/>
</dbReference>
<dbReference type="Pfam" id="PF00984">
    <property type="entry name" value="UDPG_MGDP_dh"/>
    <property type="match status" value="1"/>
</dbReference>
<protein>
    <submittedName>
        <fullName evidence="4">Uncharacterized protein</fullName>
    </submittedName>
</protein>
<dbReference type="SUPFAM" id="SSF51735">
    <property type="entry name" value="NAD(P)-binding Rossmann-fold domains"/>
    <property type="match status" value="1"/>
</dbReference>
<dbReference type="NCBIfam" id="TIGR03026">
    <property type="entry name" value="NDP-sugDHase"/>
    <property type="match status" value="1"/>
</dbReference>
<dbReference type="PANTHER" id="PTHR43491">
    <property type="entry name" value="UDP-N-ACETYL-D-MANNOSAMINE DEHYDROGENASE"/>
    <property type="match status" value="1"/>
</dbReference>
<dbReference type="SUPFAM" id="SSF52413">
    <property type="entry name" value="UDP-glucose/GDP-mannose dehydrogenase C-terminal domain"/>
    <property type="match status" value="1"/>
</dbReference>
<dbReference type="AlphaFoldDB" id="A0A6C0AMD1"/>
<comment type="similarity">
    <text evidence="1">Belongs to the UDP-glucose/GDP-mannose dehydrogenase family.</text>
</comment>
<name>A0A6C0AMD1_9ZZZZ</name>
<dbReference type="SUPFAM" id="SSF48179">
    <property type="entry name" value="6-phosphogluconate dehydrogenase C-terminal domain-like"/>
    <property type="match status" value="1"/>
</dbReference>
<dbReference type="GO" id="GO:0016616">
    <property type="term" value="F:oxidoreductase activity, acting on the CH-OH group of donors, NAD or NADP as acceptor"/>
    <property type="evidence" value="ECO:0007669"/>
    <property type="project" value="InterPro"/>
</dbReference>
<dbReference type="InterPro" id="IPR001732">
    <property type="entry name" value="UDP-Glc/GDP-Man_DH_N"/>
</dbReference>
<dbReference type="InterPro" id="IPR017476">
    <property type="entry name" value="UDP-Glc/GDP-Man"/>
</dbReference>
<dbReference type="InterPro" id="IPR014026">
    <property type="entry name" value="UDP-Glc/GDP-Man_DH_dimer"/>
</dbReference>
<proteinExistence type="inferred from homology"/>
<dbReference type="GO" id="GO:0051287">
    <property type="term" value="F:NAD binding"/>
    <property type="evidence" value="ECO:0007669"/>
    <property type="project" value="InterPro"/>
</dbReference>
<dbReference type="PIRSF" id="PIRSF500136">
    <property type="entry name" value="UDP_ManNAc_DH"/>
    <property type="match status" value="1"/>
</dbReference>
<evidence type="ECO:0000259" key="3">
    <source>
        <dbReference type="Pfam" id="PF03721"/>
    </source>
</evidence>
<dbReference type="InterPro" id="IPR036220">
    <property type="entry name" value="UDP-Glc/GDP-Man_DH_C_sf"/>
</dbReference>
<feature type="domain" description="UDP-glucose/GDP-mannose dehydrogenase N-terminal" evidence="3">
    <location>
        <begin position="51"/>
        <end position="157"/>
    </location>
</feature>
<dbReference type="InterPro" id="IPR036291">
    <property type="entry name" value="NAD(P)-bd_dom_sf"/>
</dbReference>
<dbReference type="GO" id="GO:0000271">
    <property type="term" value="P:polysaccharide biosynthetic process"/>
    <property type="evidence" value="ECO:0007669"/>
    <property type="project" value="InterPro"/>
</dbReference>
<dbReference type="InterPro" id="IPR008927">
    <property type="entry name" value="6-PGluconate_DH-like_C_sf"/>
</dbReference>
<accession>A0A6C0AMD1</accession>
<sequence length="380" mass="43303">MIKKDEIRVCVLGVGYVGEHLMNTFSKYYNVIGIDLSEKRVEYLKTKYPEIHFQTDYSCIESCNVFLVSVPTLVKSDKQIDLSCLYSVRDNLKDVIKSGSLLMVESSVYVGATREIFGFFRERGVFVGFSPERVDPGRTEPPMELIPKVVSGLDYNSLNKCVDIYSKVIDTIVPVSSTECAEMCKLYENCFRMVNIAYVNEISDMCDKVGIDVKEMINASSTKPFGFMPFYPGIGVGGHCIPVNPYYLMKNGSLPVLEYATNLMEKRPKKKAFELMDKYDSKNVLIVGIGFKTGESLLTNSPGYDLYKELVKHTNVDIYDPLVQNNLNTNTCIKFLDKENFRVTFIKNKYDLIVINLNIDEEDKKVIDYYERMGGKVHIF</sequence>
<dbReference type="EMBL" id="MN740714">
    <property type="protein sequence ID" value="QHS80501.1"/>
    <property type="molecule type" value="Genomic_DNA"/>
</dbReference>
<evidence type="ECO:0000313" key="4">
    <source>
        <dbReference type="EMBL" id="QHS80501.1"/>
    </source>
</evidence>
<dbReference type="Pfam" id="PF03721">
    <property type="entry name" value="UDPG_MGDP_dh_N"/>
    <property type="match status" value="1"/>
</dbReference>